<accession>A0A2P2NMY1</accession>
<keyword evidence="1" id="KW-0732">Signal</keyword>
<evidence type="ECO:0000313" key="2">
    <source>
        <dbReference type="EMBL" id="MBX43823.1"/>
    </source>
</evidence>
<protein>
    <submittedName>
        <fullName evidence="2">Uncharacterized protein LOC107419940</fullName>
    </submittedName>
</protein>
<dbReference type="AlphaFoldDB" id="A0A2P2NMY1"/>
<feature type="signal peptide" evidence="1">
    <location>
        <begin position="1"/>
        <end position="26"/>
    </location>
</feature>
<reference evidence="2" key="1">
    <citation type="submission" date="2018-02" db="EMBL/GenBank/DDBJ databases">
        <title>Rhizophora mucronata_Transcriptome.</title>
        <authorList>
            <person name="Meera S.P."/>
            <person name="Sreeshan A."/>
            <person name="Augustine A."/>
        </authorList>
    </citation>
    <scope>NUCLEOTIDE SEQUENCE</scope>
    <source>
        <tissue evidence="2">Leaf</tissue>
    </source>
</reference>
<name>A0A2P2NMY1_RHIMU</name>
<sequence length="117" mass="12711">MVSVTKITIKSISALSLLSLCSSGSSKEPDPIHVQTIPARTTYTATPFMPSRVGARVESNSRFEVAFQGQGCASGSTTPDIVAGPEQYPQRRRLVAVLRRIGCSREWDDSVERSLLL</sequence>
<organism evidence="2">
    <name type="scientific">Rhizophora mucronata</name>
    <name type="common">Asiatic mangrove</name>
    <dbReference type="NCBI Taxonomy" id="61149"/>
    <lineage>
        <taxon>Eukaryota</taxon>
        <taxon>Viridiplantae</taxon>
        <taxon>Streptophyta</taxon>
        <taxon>Embryophyta</taxon>
        <taxon>Tracheophyta</taxon>
        <taxon>Spermatophyta</taxon>
        <taxon>Magnoliopsida</taxon>
        <taxon>eudicotyledons</taxon>
        <taxon>Gunneridae</taxon>
        <taxon>Pentapetalae</taxon>
        <taxon>rosids</taxon>
        <taxon>fabids</taxon>
        <taxon>Malpighiales</taxon>
        <taxon>Rhizophoraceae</taxon>
        <taxon>Rhizophora</taxon>
    </lineage>
</organism>
<evidence type="ECO:0000256" key="1">
    <source>
        <dbReference type="SAM" id="SignalP"/>
    </source>
</evidence>
<proteinExistence type="predicted"/>
<dbReference type="EMBL" id="GGEC01063339">
    <property type="protein sequence ID" value="MBX43823.1"/>
    <property type="molecule type" value="Transcribed_RNA"/>
</dbReference>
<feature type="chain" id="PRO_5015127002" evidence="1">
    <location>
        <begin position="27"/>
        <end position="117"/>
    </location>
</feature>